<evidence type="ECO:0000256" key="5">
    <source>
        <dbReference type="RuleBase" id="RU362024"/>
    </source>
</evidence>
<dbReference type="GO" id="GO:0005829">
    <property type="term" value="C:cytosol"/>
    <property type="evidence" value="ECO:0007669"/>
    <property type="project" value="TreeGrafter"/>
</dbReference>
<evidence type="ECO:0000256" key="2">
    <source>
        <dbReference type="ARBA" id="ARBA00022603"/>
    </source>
</evidence>
<comment type="subunit">
    <text evidence="5">Homodimer.</text>
</comment>
<comment type="similarity">
    <text evidence="1">Belongs to the class IV-like SAM-binding methyltransferase superfamily. RNA methyltransferase TrmH family.</text>
</comment>
<organism evidence="7 8">
    <name type="scientific">Tepidiphilus thermophilus</name>
    <dbReference type="NCBI Taxonomy" id="876478"/>
    <lineage>
        <taxon>Bacteria</taxon>
        <taxon>Pseudomonadati</taxon>
        <taxon>Pseudomonadota</taxon>
        <taxon>Hydrogenophilia</taxon>
        <taxon>Hydrogenophilales</taxon>
        <taxon>Hydrogenophilaceae</taxon>
        <taxon>Tepidiphilus</taxon>
    </lineage>
</organism>
<accession>A0A0K6IR21</accession>
<dbReference type="PANTHER" id="PTHR42786:SF2">
    <property type="entry name" value="TRNA (CYTIDINE_URIDINE-2'-O-)-METHYLTRANSFERASE TRMJ"/>
    <property type="match status" value="1"/>
</dbReference>
<keyword evidence="5" id="KW-0819">tRNA processing</keyword>
<comment type="function">
    <text evidence="5">Catalyzes the formation of 2'O-methylated cytidine (Cm32) or 2'O-methylated uridine (Um32) at position 32 in tRNA.</text>
</comment>
<dbReference type="CDD" id="cd18093">
    <property type="entry name" value="SpoU-like_TrmJ"/>
    <property type="match status" value="1"/>
</dbReference>
<dbReference type="AlphaFoldDB" id="A0A0K6IR21"/>
<evidence type="ECO:0000256" key="4">
    <source>
        <dbReference type="ARBA" id="ARBA00022691"/>
    </source>
</evidence>
<dbReference type="GO" id="GO:0002128">
    <property type="term" value="P:tRNA nucleoside ribose methylation"/>
    <property type="evidence" value="ECO:0007669"/>
    <property type="project" value="TreeGrafter"/>
</dbReference>
<proteinExistence type="inferred from homology"/>
<dbReference type="InterPro" id="IPR001537">
    <property type="entry name" value="SpoU_MeTrfase"/>
</dbReference>
<evidence type="ECO:0000313" key="7">
    <source>
        <dbReference type="EMBL" id="CUB05543.1"/>
    </source>
</evidence>
<dbReference type="GO" id="GO:0160206">
    <property type="term" value="F:tRNA (cytidine(32)/uridine(32)-2'-O)-methyltransferase activity"/>
    <property type="evidence" value="ECO:0007669"/>
    <property type="project" value="UniProtKB-EC"/>
</dbReference>
<sequence length="257" mass="27602">MLSLTLDHEGMRLLSHVRVVLCRPSHPGNIGAAARAMKTMGLSRLVLVAPRRFPDPQATALASGAVDVLEGATVVETLAEALAGTVVSVAFTTRSRTYVQPFRTPEESAREVLQALQAAPDTQAALVFGNETNGLANEEVWQCTFPATIPANPAYSSLNLAAAVQVACYVLARTCEAFAPQAGAIADAPDFVPASHEAVEGLLAQWLAVLERLDFYDPASPKRLEARLRRLLARARLERAELDILRGMLKAVARKIP</sequence>
<evidence type="ECO:0000259" key="6">
    <source>
        <dbReference type="Pfam" id="PF00588"/>
    </source>
</evidence>
<dbReference type="InterPro" id="IPR029026">
    <property type="entry name" value="tRNA_m1G_MTases_N"/>
</dbReference>
<dbReference type="EMBL" id="CYHH01000002">
    <property type="protein sequence ID" value="CUB05543.1"/>
    <property type="molecule type" value="Genomic_DNA"/>
</dbReference>
<dbReference type="NCBIfam" id="TIGR00050">
    <property type="entry name" value="rRNA_methyl_1"/>
    <property type="match status" value="1"/>
</dbReference>
<dbReference type="GO" id="GO:0106339">
    <property type="term" value="F:tRNA (cytidine(32)-2'-O)-methyltransferase activity"/>
    <property type="evidence" value="ECO:0007669"/>
    <property type="project" value="RHEA"/>
</dbReference>
<dbReference type="Gene3D" id="1.10.8.590">
    <property type="match status" value="1"/>
</dbReference>
<evidence type="ECO:0000313" key="8">
    <source>
        <dbReference type="Proteomes" id="UP000182108"/>
    </source>
</evidence>
<dbReference type="GO" id="GO:0003723">
    <property type="term" value="F:RNA binding"/>
    <property type="evidence" value="ECO:0007669"/>
    <property type="project" value="InterPro"/>
</dbReference>
<dbReference type="InterPro" id="IPR029028">
    <property type="entry name" value="Alpha/beta_knot_MTases"/>
</dbReference>
<dbReference type="EC" id="2.1.1.200" evidence="5"/>
<keyword evidence="3 7" id="KW-0808">Transferase</keyword>
<keyword evidence="4 5" id="KW-0949">S-adenosyl-L-methionine</keyword>
<dbReference type="InterPro" id="IPR004384">
    <property type="entry name" value="RNA_MeTrfase_TrmJ/LasT"/>
</dbReference>
<keyword evidence="5" id="KW-0963">Cytoplasm</keyword>
<gene>
    <name evidence="5" type="primary">trmJ</name>
    <name evidence="7" type="ORF">Ga0061068_10225</name>
</gene>
<dbReference type="SUPFAM" id="SSF75217">
    <property type="entry name" value="alpha/beta knot"/>
    <property type="match status" value="1"/>
</dbReference>
<feature type="domain" description="tRNA/rRNA methyltransferase SpoU type" evidence="6">
    <location>
        <begin position="17"/>
        <end position="169"/>
    </location>
</feature>
<dbReference type="Gene3D" id="3.40.1280.10">
    <property type="match status" value="1"/>
</dbReference>
<reference evidence="8" key="1">
    <citation type="submission" date="2015-08" db="EMBL/GenBank/DDBJ databases">
        <authorList>
            <person name="Babu N.S."/>
            <person name="Beckwith C.J."/>
            <person name="Beseler K.G."/>
            <person name="Brison A."/>
            <person name="Carone J.V."/>
            <person name="Caskin T.P."/>
            <person name="Diamond M."/>
            <person name="Durham M.E."/>
            <person name="Foxe J.M."/>
            <person name="Go M."/>
            <person name="Henderson B.A."/>
            <person name="Jones I.B."/>
            <person name="McGettigan J.A."/>
            <person name="Micheletti S.J."/>
            <person name="Nasrallah M.E."/>
            <person name="Ortiz D."/>
            <person name="Piller C.R."/>
            <person name="Privatt S.R."/>
            <person name="Schneider S.L."/>
            <person name="Sharp S."/>
            <person name="Smith T.C."/>
            <person name="Stanton J.D."/>
            <person name="Ullery H.E."/>
            <person name="Wilson R.J."/>
            <person name="Serrano M.G."/>
            <person name="Buck G."/>
            <person name="Lee V."/>
            <person name="Wang Y."/>
            <person name="Carvalho R."/>
            <person name="Voegtly L."/>
            <person name="Shi R."/>
            <person name="Duckworth R."/>
            <person name="Johnson A."/>
            <person name="Loviza R."/>
            <person name="Walstead R."/>
            <person name="Shah Z."/>
            <person name="Kiflezghi M."/>
            <person name="Wade K."/>
            <person name="Ball S.L."/>
            <person name="Bradley K.W."/>
            <person name="Asai D.J."/>
            <person name="Bowman C.A."/>
            <person name="Russell D.A."/>
            <person name="Pope W.H."/>
            <person name="Jacobs-Sera D."/>
            <person name="Hendrix R.W."/>
            <person name="Hatfull G.F."/>
        </authorList>
    </citation>
    <scope>NUCLEOTIDE SEQUENCE [LARGE SCALE GENOMIC DNA]</scope>
    <source>
        <strain evidence="8">JCM 19170</strain>
    </source>
</reference>
<keyword evidence="8" id="KW-1185">Reference proteome</keyword>
<name>A0A0K6IR21_9PROT</name>
<dbReference type="PIRSF" id="PIRSF004808">
    <property type="entry name" value="LasT"/>
    <property type="match status" value="1"/>
</dbReference>
<evidence type="ECO:0000256" key="1">
    <source>
        <dbReference type="ARBA" id="ARBA00007228"/>
    </source>
</evidence>
<comment type="catalytic activity">
    <reaction evidence="5">
        <text>uridine(32) in tRNA + S-adenosyl-L-methionine = 2'-O-methyluridine(32) in tRNA + S-adenosyl-L-homocysteine + H(+)</text>
        <dbReference type="Rhea" id="RHEA:42936"/>
        <dbReference type="Rhea" id="RHEA-COMP:10107"/>
        <dbReference type="Rhea" id="RHEA-COMP:10290"/>
        <dbReference type="ChEBI" id="CHEBI:15378"/>
        <dbReference type="ChEBI" id="CHEBI:57856"/>
        <dbReference type="ChEBI" id="CHEBI:59789"/>
        <dbReference type="ChEBI" id="CHEBI:65315"/>
        <dbReference type="ChEBI" id="CHEBI:74478"/>
        <dbReference type="EC" id="2.1.1.200"/>
    </reaction>
</comment>
<dbReference type="PANTHER" id="PTHR42786">
    <property type="entry name" value="TRNA/RRNA METHYLTRANSFERASE"/>
    <property type="match status" value="1"/>
</dbReference>
<protein>
    <recommendedName>
        <fullName evidence="5">tRNA (cytidine/uridine-2'-O-)-methyltransferase TrmJ</fullName>
        <ecNumber evidence="5">2.1.1.200</ecNumber>
    </recommendedName>
    <alternativeName>
        <fullName evidence="5">tRNA (cytidine(32)/uridine(32)-2'-O)-methyltransferase</fullName>
    </alternativeName>
    <alternativeName>
        <fullName evidence="5">tRNA Cm32/Um32 methyltransferase</fullName>
    </alternativeName>
</protein>
<keyword evidence="2 5" id="KW-0489">Methyltransferase</keyword>
<comment type="catalytic activity">
    <reaction evidence="5">
        <text>cytidine(32) in tRNA + S-adenosyl-L-methionine = 2'-O-methylcytidine(32) in tRNA + S-adenosyl-L-homocysteine + H(+)</text>
        <dbReference type="Rhea" id="RHEA:42932"/>
        <dbReference type="Rhea" id="RHEA-COMP:10288"/>
        <dbReference type="Rhea" id="RHEA-COMP:10289"/>
        <dbReference type="ChEBI" id="CHEBI:15378"/>
        <dbReference type="ChEBI" id="CHEBI:57856"/>
        <dbReference type="ChEBI" id="CHEBI:59789"/>
        <dbReference type="ChEBI" id="CHEBI:74495"/>
        <dbReference type="ChEBI" id="CHEBI:82748"/>
        <dbReference type="EC" id="2.1.1.200"/>
    </reaction>
</comment>
<evidence type="ECO:0000256" key="3">
    <source>
        <dbReference type="ARBA" id="ARBA00022679"/>
    </source>
</evidence>
<dbReference type="Proteomes" id="UP000182108">
    <property type="component" value="Unassembled WGS sequence"/>
</dbReference>
<dbReference type="Pfam" id="PF00588">
    <property type="entry name" value="SpoU_methylase"/>
    <property type="match status" value="1"/>
</dbReference>
<comment type="subcellular location">
    <subcellularLocation>
        <location evidence="5">Cytoplasm</location>
    </subcellularLocation>
</comment>